<evidence type="ECO:0000313" key="17">
    <source>
        <dbReference type="EMBL" id="SKB39784.1"/>
    </source>
</evidence>
<organism evidence="17 18">
    <name type="scientific">Sphingobacterium nematocida</name>
    <dbReference type="NCBI Taxonomy" id="1513896"/>
    <lineage>
        <taxon>Bacteria</taxon>
        <taxon>Pseudomonadati</taxon>
        <taxon>Bacteroidota</taxon>
        <taxon>Sphingobacteriia</taxon>
        <taxon>Sphingobacteriales</taxon>
        <taxon>Sphingobacteriaceae</taxon>
        <taxon>Sphingobacterium</taxon>
    </lineage>
</organism>
<feature type="binding site" description="via carbamate group" evidence="11">
    <location>
        <position position="730"/>
    </location>
    <ligand>
        <name>Mn(2+)</name>
        <dbReference type="ChEBI" id="CHEBI:29035"/>
    </ligand>
</feature>
<dbReference type="SUPFAM" id="SSF56059">
    <property type="entry name" value="Glutathione synthetase ATP-binding domain-like"/>
    <property type="match status" value="1"/>
</dbReference>
<evidence type="ECO:0000256" key="9">
    <source>
        <dbReference type="PIRSR" id="PIRSR001594-1"/>
    </source>
</evidence>
<dbReference type="NCBIfam" id="NF006761">
    <property type="entry name" value="PRK09282.1"/>
    <property type="match status" value="1"/>
</dbReference>
<feature type="binding site" evidence="11">
    <location>
        <position position="761"/>
    </location>
    <ligand>
        <name>Mn(2+)</name>
        <dbReference type="ChEBI" id="CHEBI:29035"/>
    </ligand>
</feature>
<keyword evidence="4 11" id="KW-0479">Metal-binding</keyword>
<dbReference type="InterPro" id="IPR011054">
    <property type="entry name" value="Rudment_hybrid_motif"/>
</dbReference>
<dbReference type="FunFam" id="3.30.1490.20:FF:000018">
    <property type="entry name" value="Biotin carboxylase"/>
    <property type="match status" value="1"/>
</dbReference>
<dbReference type="SUPFAM" id="SSF51246">
    <property type="entry name" value="Rudiment single hybrid motif"/>
    <property type="match status" value="1"/>
</dbReference>
<feature type="binding site" evidence="10">
    <location>
        <position position="221"/>
    </location>
    <ligand>
        <name>ATP</name>
        <dbReference type="ChEBI" id="CHEBI:30616"/>
    </ligand>
</feature>
<evidence type="ECO:0000313" key="18">
    <source>
        <dbReference type="Proteomes" id="UP000190150"/>
    </source>
</evidence>
<keyword evidence="17" id="KW-0670">Pyruvate</keyword>
<dbReference type="InterPro" id="IPR011764">
    <property type="entry name" value="Biotin_carboxylation_dom"/>
</dbReference>
<dbReference type="Pfam" id="PF00289">
    <property type="entry name" value="Biotin_carb_N"/>
    <property type="match status" value="1"/>
</dbReference>
<dbReference type="PANTHER" id="PTHR43778:SF2">
    <property type="entry name" value="PYRUVATE CARBOXYLASE, MITOCHONDRIAL"/>
    <property type="match status" value="1"/>
</dbReference>
<evidence type="ECO:0000256" key="5">
    <source>
        <dbReference type="ARBA" id="ARBA00022741"/>
    </source>
</evidence>
<dbReference type="InterPro" id="IPR011053">
    <property type="entry name" value="Single_hybrid_motif"/>
</dbReference>
<evidence type="ECO:0000256" key="7">
    <source>
        <dbReference type="ARBA" id="ARBA00023267"/>
    </source>
</evidence>
<feature type="domain" description="Lipoyl-binding" evidence="13">
    <location>
        <begin position="1095"/>
        <end position="1164"/>
    </location>
</feature>
<dbReference type="InterPro" id="IPR003379">
    <property type="entry name" value="Carboxylase_cons_dom"/>
</dbReference>
<dbReference type="InterPro" id="IPR005479">
    <property type="entry name" value="CPAse_ATP-bd"/>
</dbReference>
<name>A0A1T5AXU6_9SPHI</name>
<dbReference type="Gene3D" id="3.30.470.20">
    <property type="entry name" value="ATP-grasp fold, B domain"/>
    <property type="match status" value="1"/>
</dbReference>
<feature type="binding site" evidence="10">
    <location>
        <position position="894"/>
    </location>
    <ligand>
        <name>substrate</name>
    </ligand>
</feature>
<comment type="function">
    <text evidence="8">Catalyzes a 2-step reaction, involving the ATP-dependent carboxylation of the covalently attached biotin in the first step and the transfer of the carboxyl group to pyruvate in the second.</text>
</comment>
<dbReference type="PROSITE" id="PS50979">
    <property type="entry name" value="BC"/>
    <property type="match status" value="1"/>
</dbReference>
<dbReference type="Gene3D" id="3.10.600.10">
    <property type="entry name" value="pyruvate carboxylase f1077a mutant domain"/>
    <property type="match status" value="1"/>
</dbReference>
<dbReference type="PROSITE" id="PS50991">
    <property type="entry name" value="PYR_CT"/>
    <property type="match status" value="1"/>
</dbReference>
<dbReference type="PIRSF" id="PIRSF001594">
    <property type="entry name" value="Pyruv_carbox"/>
    <property type="match status" value="1"/>
</dbReference>
<dbReference type="PROSITE" id="PS50975">
    <property type="entry name" value="ATP_GRASP"/>
    <property type="match status" value="1"/>
</dbReference>
<dbReference type="Gene3D" id="3.20.20.70">
    <property type="entry name" value="Aldolase class I"/>
    <property type="match status" value="1"/>
</dbReference>
<dbReference type="STRING" id="1513896.SAMN05660841_00277"/>
<feature type="binding site" evidence="11">
    <location>
        <position position="560"/>
    </location>
    <ligand>
        <name>Mn(2+)</name>
        <dbReference type="ChEBI" id="CHEBI:29035"/>
    </ligand>
</feature>
<gene>
    <name evidence="17" type="ORF">SAMN05660841_00277</name>
</gene>
<feature type="binding site" evidence="11">
    <location>
        <position position="759"/>
    </location>
    <ligand>
        <name>Mn(2+)</name>
        <dbReference type="ChEBI" id="CHEBI:29035"/>
    </ligand>
</feature>
<evidence type="ECO:0000256" key="2">
    <source>
        <dbReference type="ARBA" id="ARBA00013057"/>
    </source>
</evidence>
<feature type="modified residue" description="N6-biotinyllysine" evidence="12">
    <location>
        <position position="1130"/>
    </location>
</feature>
<dbReference type="CDD" id="cd06850">
    <property type="entry name" value="biotinyl_domain"/>
    <property type="match status" value="1"/>
</dbReference>
<feature type="domain" description="Pyruvate carboxyltransferase" evidence="16">
    <location>
        <begin position="551"/>
        <end position="820"/>
    </location>
</feature>
<dbReference type="SUPFAM" id="SSF51569">
    <property type="entry name" value="Aldolase"/>
    <property type="match status" value="1"/>
</dbReference>
<dbReference type="InterPro" id="IPR013785">
    <property type="entry name" value="Aldolase_TIM"/>
</dbReference>
<keyword evidence="5 8" id="KW-0547">Nucleotide-binding</keyword>
<evidence type="ECO:0000256" key="3">
    <source>
        <dbReference type="ARBA" id="ARBA00022598"/>
    </source>
</evidence>
<evidence type="ECO:0000256" key="10">
    <source>
        <dbReference type="PIRSR" id="PIRSR001594-2"/>
    </source>
</evidence>
<evidence type="ECO:0000256" key="4">
    <source>
        <dbReference type="ARBA" id="ARBA00022723"/>
    </source>
</evidence>
<feature type="active site" evidence="9">
    <location>
        <position position="313"/>
    </location>
</feature>
<comment type="catalytic activity">
    <reaction evidence="8">
        <text>hydrogencarbonate + pyruvate + ATP = oxaloacetate + ADP + phosphate + H(+)</text>
        <dbReference type="Rhea" id="RHEA:20844"/>
        <dbReference type="ChEBI" id="CHEBI:15361"/>
        <dbReference type="ChEBI" id="CHEBI:15378"/>
        <dbReference type="ChEBI" id="CHEBI:16452"/>
        <dbReference type="ChEBI" id="CHEBI:17544"/>
        <dbReference type="ChEBI" id="CHEBI:30616"/>
        <dbReference type="ChEBI" id="CHEBI:43474"/>
        <dbReference type="ChEBI" id="CHEBI:456216"/>
        <dbReference type="EC" id="6.4.1.1"/>
    </reaction>
</comment>
<dbReference type="Gene3D" id="2.40.50.100">
    <property type="match status" value="1"/>
</dbReference>
<evidence type="ECO:0000259" key="16">
    <source>
        <dbReference type="PROSITE" id="PS50991"/>
    </source>
</evidence>
<feature type="binding site" evidence="10">
    <location>
        <position position="632"/>
    </location>
    <ligand>
        <name>substrate</name>
    </ligand>
</feature>
<dbReference type="InterPro" id="IPR055268">
    <property type="entry name" value="PCB-like"/>
</dbReference>
<evidence type="ECO:0000256" key="8">
    <source>
        <dbReference type="PIRNR" id="PIRNR001594"/>
    </source>
</evidence>
<evidence type="ECO:0000256" key="11">
    <source>
        <dbReference type="PIRSR" id="PIRSR001594-3"/>
    </source>
</evidence>
<dbReference type="GO" id="GO:0004736">
    <property type="term" value="F:pyruvate carboxylase activity"/>
    <property type="evidence" value="ECO:0007669"/>
    <property type="project" value="UniProtKB-EC"/>
</dbReference>
<keyword evidence="3 8" id="KW-0436">Ligase</keyword>
<dbReference type="SUPFAM" id="SSF89000">
    <property type="entry name" value="post-HMGL domain-like"/>
    <property type="match status" value="1"/>
</dbReference>
<keyword evidence="18" id="KW-1185">Reference proteome</keyword>
<proteinExistence type="predicted"/>
<protein>
    <recommendedName>
        <fullName evidence="2 8">Pyruvate carboxylase</fullName>
        <ecNumber evidence="2 8">6.4.1.1</ecNumber>
    </recommendedName>
</protein>
<dbReference type="AlphaFoldDB" id="A0A1T5AXU6"/>
<dbReference type="PROSITE" id="PS00866">
    <property type="entry name" value="CPSASE_1"/>
    <property type="match status" value="1"/>
</dbReference>
<evidence type="ECO:0000259" key="13">
    <source>
        <dbReference type="PROSITE" id="PS50968"/>
    </source>
</evidence>
<dbReference type="GO" id="GO:0006094">
    <property type="term" value="P:gluconeogenesis"/>
    <property type="evidence" value="ECO:0007669"/>
    <property type="project" value="InterPro"/>
</dbReference>
<dbReference type="NCBIfam" id="NF009554">
    <property type="entry name" value="PRK12999.1"/>
    <property type="match status" value="1"/>
</dbReference>
<dbReference type="SUPFAM" id="SSF51230">
    <property type="entry name" value="Single hybrid motif"/>
    <property type="match status" value="1"/>
</dbReference>
<feature type="modified residue" description="N6-carboxylysine" evidence="12">
    <location>
        <position position="730"/>
    </location>
</feature>
<dbReference type="NCBIfam" id="TIGR01235">
    <property type="entry name" value="pyruv_carbox"/>
    <property type="match status" value="1"/>
</dbReference>
<dbReference type="Pfam" id="PF02436">
    <property type="entry name" value="PYC_OADA"/>
    <property type="match status" value="1"/>
</dbReference>
<dbReference type="FunFam" id="3.40.50.20:FF:000010">
    <property type="entry name" value="Propionyl-CoA carboxylase subunit alpha"/>
    <property type="match status" value="1"/>
</dbReference>
<keyword evidence="7 8" id="KW-0092">Biotin</keyword>
<comment type="cofactor">
    <cofactor evidence="1 8">
        <name>biotin</name>
        <dbReference type="ChEBI" id="CHEBI:57586"/>
    </cofactor>
</comment>
<feature type="binding site" evidence="10">
    <location>
        <position position="137"/>
    </location>
    <ligand>
        <name>ATP</name>
        <dbReference type="ChEBI" id="CHEBI:30616"/>
    </ligand>
</feature>
<accession>A0A1T5AXU6</accession>
<dbReference type="InterPro" id="IPR016185">
    <property type="entry name" value="PreATP-grasp_dom_sf"/>
</dbReference>
<dbReference type="FunFam" id="3.20.20.70:FF:000033">
    <property type="entry name" value="Pyruvate carboxylase"/>
    <property type="match status" value="1"/>
</dbReference>
<dbReference type="InterPro" id="IPR011761">
    <property type="entry name" value="ATP-grasp"/>
</dbReference>
<evidence type="ECO:0000256" key="1">
    <source>
        <dbReference type="ARBA" id="ARBA00001953"/>
    </source>
</evidence>
<evidence type="ECO:0000256" key="12">
    <source>
        <dbReference type="PIRSR" id="PIRSR001594-4"/>
    </source>
</evidence>
<dbReference type="FunFam" id="2.40.50.100:FF:000003">
    <property type="entry name" value="Acetyl-CoA carboxylase biotin carboxyl carrier protein"/>
    <property type="match status" value="1"/>
</dbReference>
<dbReference type="Pfam" id="PF00364">
    <property type="entry name" value="Biotin_lipoyl"/>
    <property type="match status" value="1"/>
</dbReference>
<dbReference type="Pfam" id="PF00682">
    <property type="entry name" value="HMGL-like"/>
    <property type="match status" value="1"/>
</dbReference>
<evidence type="ECO:0000256" key="6">
    <source>
        <dbReference type="ARBA" id="ARBA00022840"/>
    </source>
</evidence>
<dbReference type="EMBL" id="FUZF01000001">
    <property type="protein sequence ID" value="SKB39784.1"/>
    <property type="molecule type" value="Genomic_DNA"/>
</dbReference>
<dbReference type="InterPro" id="IPR005482">
    <property type="entry name" value="Biotin_COase_C"/>
</dbReference>
<dbReference type="InterPro" id="IPR000089">
    <property type="entry name" value="Biotin_lipoyl"/>
</dbReference>
<dbReference type="GO" id="GO:0005737">
    <property type="term" value="C:cytoplasm"/>
    <property type="evidence" value="ECO:0007669"/>
    <property type="project" value="TreeGrafter"/>
</dbReference>
<sequence>MFVLGRPYEKNTILNLTNIMNIKKVLIANRGEIAIRISRACNELGIATVAIFTFEDRYSLHRYKADEAYQIGGDDEPLKPYLDIEAILRTARLCGADAIHPGYGFLSENSHFARRCAEENILFVGPSPQVMEMLGDKVRSKEVAVQAQVPIIESSEGVLADISKTLKEAARIGFPVILKASAGGGGRGMRVVRNREELETAFGSAQQEALNAFGDGTVFLEKYIENPRHIEVQIVGDMYGKVVHLYERDCSVQRRFQKVVEVAPASNLRQDTKNLLYQYATAIAGLANYDNVGTVEFLVDTDEHIYFIEVNPRIQVEHTITEMITGVDLIKTQLYIASGYRLADPQLGLADQKAIKINGYAIQCRITTEDPADDFRPDYGTIVTYRNAAGFGVRLDEGSAYPGMKVSPFFDSMLVKVSTHGKTLEEAAYRMDRALREFRIRGVKNNIAFLENLITHPVFLAGQVNVGFLASNPQLFKPSRRLDRGTKLLSFLADISVNGNPDVRAGRPEGLELPIVPVFDPVSDFPYGSKNRLEELGPEGLCNWLKDEKAIQYTDTTFRDAHQSLLATRVRTYDMLKVAEGFAKAHPQTFSMEVWGGATFDVALRFQLEDPWQRLSKLRKAIPNILLQMLIRGCNGVGYSAYPDNLIASFVERSWETGVDIFRIFDSLNWMENIAPCIDMVRKRTQGIAEGTLCYTGDILDPKRSKYNLDYYLRLAKDLENAGAHMLAIKDMSGLLKPYAAQELVAALKDTIAIPIHLHTHDTSSIQAATYLKAIEAGVDVVDCALGALSGLTSQPNFNAVVEMMRFQDRDQNYDAENLQQYSDYWESVRKYYTPFESGMNAGSAEVYQHEIPGGQYSNLKQQATALGLGDRIPDIKKAYAEANVLFGDIVKVTPSSKVVGDMAQYMVSNNLVADDILAKGDTLSFPDSVISFFKGDIGQPEGGFPAQIQQIILKGQAASTDRPNKHLPALDIESEFADFLQQYGEDLSMTDYLSYKFYPKVFLDYLQAYRKFGDVSLVSTPIFLYGMEVGQETTVDIAQGKTLLVRLLSISPADSEGRRTVFFKLNGQTRNIEVQDRSIKVEKKAHVKCDPDDLNQVGSPLRGMLSMVHVKEGDTVQEDSPLFVIEAMKMESTICAISAGKVKKVVLPPGSMVDTGDLIVVIE</sequence>
<dbReference type="Pfam" id="PF02786">
    <property type="entry name" value="CPSase_L_D2"/>
    <property type="match status" value="1"/>
</dbReference>
<evidence type="ECO:0000259" key="14">
    <source>
        <dbReference type="PROSITE" id="PS50975"/>
    </source>
</evidence>
<dbReference type="Proteomes" id="UP000190150">
    <property type="component" value="Unassembled WGS sequence"/>
</dbReference>
<dbReference type="SMART" id="SM00878">
    <property type="entry name" value="Biotin_carb_C"/>
    <property type="match status" value="1"/>
</dbReference>
<feature type="domain" description="Biotin carboxylation" evidence="15">
    <location>
        <begin position="21"/>
        <end position="474"/>
    </location>
</feature>
<dbReference type="CDD" id="cd07937">
    <property type="entry name" value="DRE_TIM_PC_TC_5S"/>
    <property type="match status" value="1"/>
</dbReference>
<feature type="domain" description="ATP-grasp" evidence="14">
    <location>
        <begin position="141"/>
        <end position="338"/>
    </location>
</feature>
<dbReference type="InterPro" id="IPR005930">
    <property type="entry name" value="Pyruv_COase"/>
</dbReference>
<dbReference type="Pfam" id="PF02785">
    <property type="entry name" value="Biotin_carb_C"/>
    <property type="match status" value="1"/>
</dbReference>
<dbReference type="SUPFAM" id="SSF52440">
    <property type="entry name" value="PreATP-grasp domain"/>
    <property type="match status" value="1"/>
</dbReference>
<dbReference type="GO" id="GO:0046872">
    <property type="term" value="F:metal ion binding"/>
    <property type="evidence" value="ECO:0007669"/>
    <property type="project" value="UniProtKB-KW"/>
</dbReference>
<keyword evidence="6 8" id="KW-0067">ATP-binding</keyword>
<dbReference type="EC" id="6.4.1.1" evidence="2 8"/>
<dbReference type="GO" id="GO:0005524">
    <property type="term" value="F:ATP binding"/>
    <property type="evidence" value="ECO:0007669"/>
    <property type="project" value="UniProtKB-UniRule"/>
</dbReference>
<dbReference type="InterPro" id="IPR005481">
    <property type="entry name" value="BC-like_N"/>
</dbReference>
<reference evidence="18" key="1">
    <citation type="submission" date="2017-02" db="EMBL/GenBank/DDBJ databases">
        <authorList>
            <person name="Varghese N."/>
            <person name="Submissions S."/>
        </authorList>
    </citation>
    <scope>NUCLEOTIDE SEQUENCE [LARGE SCALE GENOMIC DNA]</scope>
    <source>
        <strain evidence="18">DSM 24091</strain>
    </source>
</reference>
<evidence type="ECO:0000259" key="15">
    <source>
        <dbReference type="PROSITE" id="PS50979"/>
    </source>
</evidence>
<dbReference type="PROSITE" id="PS50968">
    <property type="entry name" value="BIOTINYL_LIPOYL"/>
    <property type="match status" value="1"/>
</dbReference>
<dbReference type="PANTHER" id="PTHR43778">
    <property type="entry name" value="PYRUVATE CARBOXYLASE"/>
    <property type="match status" value="1"/>
</dbReference>
<dbReference type="PROSITE" id="PS00867">
    <property type="entry name" value="CPSASE_2"/>
    <property type="match status" value="1"/>
</dbReference>
<dbReference type="InterPro" id="IPR000891">
    <property type="entry name" value="PYR_CT"/>
</dbReference>